<keyword evidence="1" id="KW-0812">Transmembrane</keyword>
<accession>R7UQF6</accession>
<name>R7UQF6_CAPTE</name>
<keyword evidence="1" id="KW-1133">Transmembrane helix</keyword>
<evidence type="ECO:0000256" key="1">
    <source>
        <dbReference type="SAM" id="Phobius"/>
    </source>
</evidence>
<evidence type="ECO:0000313" key="4">
    <source>
        <dbReference type="Proteomes" id="UP000014760"/>
    </source>
</evidence>
<dbReference type="EMBL" id="KB299094">
    <property type="protein sequence ID" value="ELU08425.1"/>
    <property type="molecule type" value="Genomic_DNA"/>
</dbReference>
<evidence type="ECO:0000313" key="2">
    <source>
        <dbReference type="EMBL" id="ELU08425.1"/>
    </source>
</evidence>
<reference evidence="2 4" key="2">
    <citation type="journal article" date="2013" name="Nature">
        <title>Insights into bilaterian evolution from three spiralian genomes.</title>
        <authorList>
            <person name="Simakov O."/>
            <person name="Marletaz F."/>
            <person name="Cho S.J."/>
            <person name="Edsinger-Gonzales E."/>
            <person name="Havlak P."/>
            <person name="Hellsten U."/>
            <person name="Kuo D.H."/>
            <person name="Larsson T."/>
            <person name="Lv J."/>
            <person name="Arendt D."/>
            <person name="Savage R."/>
            <person name="Osoegawa K."/>
            <person name="de Jong P."/>
            <person name="Grimwood J."/>
            <person name="Chapman J.A."/>
            <person name="Shapiro H."/>
            <person name="Aerts A."/>
            <person name="Otillar R.P."/>
            <person name="Terry A.Y."/>
            <person name="Boore J.L."/>
            <person name="Grigoriev I.V."/>
            <person name="Lindberg D.R."/>
            <person name="Seaver E.C."/>
            <person name="Weisblat D.A."/>
            <person name="Putnam N.H."/>
            <person name="Rokhsar D.S."/>
        </authorList>
    </citation>
    <scope>NUCLEOTIDE SEQUENCE</scope>
    <source>
        <strain evidence="2 4">I ESC-2004</strain>
    </source>
</reference>
<dbReference type="EnsemblMetazoa" id="CapteT217943">
    <property type="protein sequence ID" value="CapteP217943"/>
    <property type="gene ID" value="CapteG217943"/>
</dbReference>
<proteinExistence type="predicted"/>
<dbReference type="HOGENOM" id="CLU_2017359_0_0_1"/>
<evidence type="ECO:0000313" key="3">
    <source>
        <dbReference type="EnsemblMetazoa" id="CapteP217943"/>
    </source>
</evidence>
<organism evidence="2">
    <name type="scientific">Capitella teleta</name>
    <name type="common">Polychaete worm</name>
    <dbReference type="NCBI Taxonomy" id="283909"/>
    <lineage>
        <taxon>Eukaryota</taxon>
        <taxon>Metazoa</taxon>
        <taxon>Spiralia</taxon>
        <taxon>Lophotrochozoa</taxon>
        <taxon>Annelida</taxon>
        <taxon>Polychaeta</taxon>
        <taxon>Sedentaria</taxon>
        <taxon>Scolecida</taxon>
        <taxon>Capitellidae</taxon>
        <taxon>Capitella</taxon>
    </lineage>
</organism>
<protein>
    <submittedName>
        <fullName evidence="2 3">Uncharacterized protein</fullName>
    </submittedName>
</protein>
<sequence length="123" mass="13537">MVKELSSWSILPAGTPSVECLRAMNVSGEVPYRFLPPNNLSSPEYNPAAVLPDQQQQPSKLQSAPVIALFVLAALVAVIGILYAYLYVTKINPRPSRNRQYMDTGADDEATGQGTHLFLFRRS</sequence>
<gene>
    <name evidence="2" type="ORF">CAPTEDRAFT_217943</name>
</gene>
<dbReference type="AlphaFoldDB" id="R7UQF6"/>
<reference evidence="3" key="3">
    <citation type="submission" date="2015-06" db="UniProtKB">
        <authorList>
            <consortium name="EnsemblMetazoa"/>
        </authorList>
    </citation>
    <scope>IDENTIFICATION</scope>
</reference>
<feature type="transmembrane region" description="Helical" evidence="1">
    <location>
        <begin position="66"/>
        <end position="88"/>
    </location>
</feature>
<keyword evidence="4" id="KW-1185">Reference proteome</keyword>
<dbReference type="Proteomes" id="UP000014760">
    <property type="component" value="Unassembled WGS sequence"/>
</dbReference>
<dbReference type="EMBL" id="AMQN01006763">
    <property type="status" value="NOT_ANNOTATED_CDS"/>
    <property type="molecule type" value="Genomic_DNA"/>
</dbReference>
<reference evidence="4" key="1">
    <citation type="submission" date="2012-12" db="EMBL/GenBank/DDBJ databases">
        <authorList>
            <person name="Hellsten U."/>
            <person name="Grimwood J."/>
            <person name="Chapman J.A."/>
            <person name="Shapiro H."/>
            <person name="Aerts A."/>
            <person name="Otillar R.P."/>
            <person name="Terry A.Y."/>
            <person name="Boore J.L."/>
            <person name="Simakov O."/>
            <person name="Marletaz F."/>
            <person name="Cho S.-J."/>
            <person name="Edsinger-Gonzales E."/>
            <person name="Havlak P."/>
            <person name="Kuo D.-H."/>
            <person name="Larsson T."/>
            <person name="Lv J."/>
            <person name="Arendt D."/>
            <person name="Savage R."/>
            <person name="Osoegawa K."/>
            <person name="de Jong P."/>
            <person name="Lindberg D.R."/>
            <person name="Seaver E.C."/>
            <person name="Weisblat D.A."/>
            <person name="Putnam N.H."/>
            <person name="Grigoriev I.V."/>
            <person name="Rokhsar D.S."/>
        </authorList>
    </citation>
    <scope>NUCLEOTIDE SEQUENCE</scope>
    <source>
        <strain evidence="4">I ESC-2004</strain>
    </source>
</reference>
<keyword evidence="1" id="KW-0472">Membrane</keyword>